<organism evidence="2 3">
    <name type="scientific">Diversispora epigaea</name>
    <dbReference type="NCBI Taxonomy" id="1348612"/>
    <lineage>
        <taxon>Eukaryota</taxon>
        <taxon>Fungi</taxon>
        <taxon>Fungi incertae sedis</taxon>
        <taxon>Mucoromycota</taxon>
        <taxon>Glomeromycotina</taxon>
        <taxon>Glomeromycetes</taxon>
        <taxon>Diversisporales</taxon>
        <taxon>Diversisporaceae</taxon>
        <taxon>Diversispora</taxon>
    </lineage>
</organism>
<proteinExistence type="predicted"/>
<dbReference type="AlphaFoldDB" id="A0A397JBN4"/>
<feature type="region of interest" description="Disordered" evidence="1">
    <location>
        <begin position="100"/>
        <end position="141"/>
    </location>
</feature>
<evidence type="ECO:0000313" key="2">
    <source>
        <dbReference type="EMBL" id="RHZ82170.1"/>
    </source>
</evidence>
<sequence length="469" mass="55045">MTEKNVAYWIDTRLSALRDYELRLNQTLQEVPNSEKLLNLKRSWENREYRDDWAWYEDEKANRKADRKVKKRKLQAHVKFHENLDERLDVKKLFDESVSSSTLNQEEEDEDGASSSVSEKAINRQDENLTSNADNKENENGNEIEEIEGEAEEVITDFLGSAVECSKTSKDICSVYKKEQNSDEDLIDLRLCSSFLRRLPRLIATSYLSEMDKITESLIPDNVHQFLVQFFSQNISDDEWQIKVDDLRSPEQNDPLMTALVRILRRTLPQFIKAFSLEAQNPLLNIATIEHAHLNAFVHPCLDSALWYLAKIHYEYGEIPSRNHINRNRADGVGFMTNFDKFQLMYFEGLRPVEKKPEKEIKDAKKIAHNLKNIYSKIVKEVIKNRRRLPKKLYIFGGQSFRLRLHLYFLDYCGKYRLNEVDNANLPREFSEMQDFLLAQDVIKSFIEARSEQRPSRLSYANALLQLDE</sequence>
<dbReference type="EMBL" id="PQFF01000105">
    <property type="protein sequence ID" value="RHZ82170.1"/>
    <property type="molecule type" value="Genomic_DNA"/>
</dbReference>
<reference evidence="2 3" key="1">
    <citation type="submission" date="2018-08" db="EMBL/GenBank/DDBJ databases">
        <title>Genome and evolution of the arbuscular mycorrhizal fungus Diversispora epigaea (formerly Glomus versiforme) and its bacterial endosymbionts.</title>
        <authorList>
            <person name="Sun X."/>
            <person name="Fei Z."/>
            <person name="Harrison M."/>
        </authorList>
    </citation>
    <scope>NUCLEOTIDE SEQUENCE [LARGE SCALE GENOMIC DNA]</scope>
    <source>
        <strain evidence="2 3">IT104</strain>
    </source>
</reference>
<protein>
    <submittedName>
        <fullName evidence="2">Uncharacterized protein</fullName>
    </submittedName>
</protein>
<dbReference type="Proteomes" id="UP000266861">
    <property type="component" value="Unassembled WGS sequence"/>
</dbReference>
<evidence type="ECO:0000313" key="3">
    <source>
        <dbReference type="Proteomes" id="UP000266861"/>
    </source>
</evidence>
<dbReference type="OrthoDB" id="2345088at2759"/>
<name>A0A397JBN4_9GLOM</name>
<keyword evidence="3" id="KW-1185">Reference proteome</keyword>
<gene>
    <name evidence="2" type="ORF">Glove_113g63</name>
</gene>
<comment type="caution">
    <text evidence="2">The sequence shown here is derived from an EMBL/GenBank/DDBJ whole genome shotgun (WGS) entry which is preliminary data.</text>
</comment>
<evidence type="ECO:0000256" key="1">
    <source>
        <dbReference type="SAM" id="MobiDB-lite"/>
    </source>
</evidence>
<accession>A0A397JBN4</accession>